<dbReference type="STRING" id="2316362.A0A4Q2DLT1"/>
<evidence type="ECO:0000256" key="1">
    <source>
        <dbReference type="SAM" id="MobiDB-lite"/>
    </source>
</evidence>
<dbReference type="Proteomes" id="UP000290288">
    <property type="component" value="Unassembled WGS sequence"/>
</dbReference>
<feature type="region of interest" description="Disordered" evidence="1">
    <location>
        <begin position="103"/>
        <end position="141"/>
    </location>
</feature>
<feature type="compositionally biased region" description="Acidic residues" evidence="1">
    <location>
        <begin position="272"/>
        <end position="282"/>
    </location>
</feature>
<feature type="compositionally biased region" description="Polar residues" evidence="1">
    <location>
        <begin position="121"/>
        <end position="138"/>
    </location>
</feature>
<sequence>MVPVSELAVASFGSTILVELSLQAGFSITTKVANDLVFSKTLNKILPIHSERLETTAIKELIITLKLKLAMEDAQLGFFRSPIHDIGETLLAESASVITLCNRLPPTENGNGGDGDKSKTESSAASSGKGEQQLTTGKPNLVERLSSSFSESLQNLKLRSRSPSPTGSRGADGSSPGDNAPNSAALSTPPPPPSHPPRHMVLLVVGLKPHRSLWTTSKRPGESVIRYILLNGCVSIVVPVKPGAPLVAWDTLTLEKLWEVELPAGGYSTDNNDADPNSDSDDQTDKKKMKESKDGKFEGIVQVLFEYLDLCVDWDRVAVQGSSVESTASGEQGEIAAGPDIHLAVSDESDNDDVSATETSEQVDHGSVILLRQKKDALKDAVALLVASAIRSKNSGAVKKDVDADRAGIAMWRIR</sequence>
<comment type="caution">
    <text evidence="2">The sequence shown here is derived from an EMBL/GenBank/DDBJ whole genome shotgun (WGS) entry which is preliminary data.</text>
</comment>
<evidence type="ECO:0000313" key="3">
    <source>
        <dbReference type="Proteomes" id="UP000290288"/>
    </source>
</evidence>
<feature type="compositionally biased region" description="Basic and acidic residues" evidence="1">
    <location>
        <begin position="283"/>
        <end position="292"/>
    </location>
</feature>
<evidence type="ECO:0000313" key="2">
    <source>
        <dbReference type="EMBL" id="RXW19725.1"/>
    </source>
</evidence>
<keyword evidence="3" id="KW-1185">Reference proteome</keyword>
<accession>A0A4Q2DLT1</accession>
<reference evidence="2 3" key="1">
    <citation type="submission" date="2019-01" db="EMBL/GenBank/DDBJ databases">
        <title>Draft genome sequence of Psathyrella aberdarensis IHI B618.</title>
        <authorList>
            <person name="Buettner E."/>
            <person name="Kellner H."/>
        </authorList>
    </citation>
    <scope>NUCLEOTIDE SEQUENCE [LARGE SCALE GENOMIC DNA]</scope>
    <source>
        <strain evidence="2 3">IHI B618</strain>
    </source>
</reference>
<dbReference type="EMBL" id="SDEE01000186">
    <property type="protein sequence ID" value="RXW19725.1"/>
    <property type="molecule type" value="Genomic_DNA"/>
</dbReference>
<proteinExistence type="predicted"/>
<feature type="region of interest" description="Disordered" evidence="1">
    <location>
        <begin position="153"/>
        <end position="199"/>
    </location>
</feature>
<protein>
    <submittedName>
        <fullName evidence="2">Uncharacterized protein</fullName>
    </submittedName>
</protein>
<feature type="region of interest" description="Disordered" evidence="1">
    <location>
        <begin position="265"/>
        <end position="292"/>
    </location>
</feature>
<gene>
    <name evidence="2" type="ORF">EST38_g6132</name>
</gene>
<organism evidence="2 3">
    <name type="scientific">Candolleomyces aberdarensis</name>
    <dbReference type="NCBI Taxonomy" id="2316362"/>
    <lineage>
        <taxon>Eukaryota</taxon>
        <taxon>Fungi</taxon>
        <taxon>Dikarya</taxon>
        <taxon>Basidiomycota</taxon>
        <taxon>Agaricomycotina</taxon>
        <taxon>Agaricomycetes</taxon>
        <taxon>Agaricomycetidae</taxon>
        <taxon>Agaricales</taxon>
        <taxon>Agaricineae</taxon>
        <taxon>Psathyrellaceae</taxon>
        <taxon>Candolleomyces</taxon>
    </lineage>
</organism>
<dbReference type="OrthoDB" id="3351042at2759"/>
<dbReference type="AlphaFoldDB" id="A0A4Q2DLT1"/>
<name>A0A4Q2DLT1_9AGAR</name>